<accession>A0A8B6X5U9</accession>
<evidence type="ECO:0000256" key="1">
    <source>
        <dbReference type="ARBA" id="ARBA00022490"/>
    </source>
</evidence>
<evidence type="ECO:0000256" key="4">
    <source>
        <dbReference type="HAMAP-Rule" id="MF_00688"/>
    </source>
</evidence>
<dbReference type="GO" id="GO:0030163">
    <property type="term" value="P:protein catabolic process"/>
    <property type="evidence" value="ECO:0007669"/>
    <property type="project" value="UniProtKB-UniRule"/>
</dbReference>
<comment type="subcellular location">
    <subcellularLocation>
        <location evidence="4">Cytoplasm</location>
    </subcellularLocation>
</comment>
<dbReference type="AlphaFoldDB" id="A0A8B6X5U9"/>
<comment type="catalytic activity">
    <reaction evidence="4">
        <text>L-phenylalanyl-tRNA(Phe) + an N-terminal L-alpha-aminoacyl-[protein] = an N-terminal L-phenylalanyl-L-alpha-aminoacyl-[protein] + tRNA(Phe)</text>
        <dbReference type="Rhea" id="RHEA:43632"/>
        <dbReference type="Rhea" id="RHEA-COMP:9668"/>
        <dbReference type="Rhea" id="RHEA-COMP:9699"/>
        <dbReference type="Rhea" id="RHEA-COMP:10636"/>
        <dbReference type="Rhea" id="RHEA-COMP:10637"/>
        <dbReference type="ChEBI" id="CHEBI:78442"/>
        <dbReference type="ChEBI" id="CHEBI:78531"/>
        <dbReference type="ChEBI" id="CHEBI:78597"/>
        <dbReference type="ChEBI" id="CHEBI:83561"/>
        <dbReference type="EC" id="2.3.2.6"/>
    </reaction>
</comment>
<evidence type="ECO:0000313" key="6">
    <source>
        <dbReference type="RefSeq" id="WP_028312486.1"/>
    </source>
</evidence>
<dbReference type="RefSeq" id="WP_028312486.1">
    <property type="nucleotide sequence ID" value="NZ_KI519499.1"/>
</dbReference>
<keyword evidence="3 4" id="KW-0012">Acyltransferase</keyword>
<name>A0A8B6X5U9_9BURK</name>
<dbReference type="PANTHER" id="PTHR30098">
    <property type="entry name" value="LEUCYL/PHENYLALANYL-TRNA--PROTEIN TRANSFERASE"/>
    <property type="match status" value="1"/>
</dbReference>
<evidence type="ECO:0000313" key="5">
    <source>
        <dbReference type="Proteomes" id="UP000675920"/>
    </source>
</evidence>
<dbReference type="InterPro" id="IPR004616">
    <property type="entry name" value="Leu/Phe-tRNA_Trfase"/>
</dbReference>
<dbReference type="InterPro" id="IPR042203">
    <property type="entry name" value="Leu/Phe-tRNA_Trfase_C"/>
</dbReference>
<dbReference type="Gene3D" id="3.30.70.3550">
    <property type="entry name" value="Leucyl/phenylalanyl-tRNA-protein transferase, N-terminal domain"/>
    <property type="match status" value="1"/>
</dbReference>
<keyword evidence="2 4" id="KW-0808">Transferase</keyword>
<reference evidence="6" key="2">
    <citation type="journal article" date="1995" name="J. Biol. Chem.">
        <title>The leucyl/phenylalanyl-tRNA-protein transferase. Overexpression and characterization of substrate recognition, domain structure, and secondary structure.</title>
        <authorList>
            <person name="Abramochkin G."/>
            <person name="Shrader T.E."/>
        </authorList>
    </citation>
    <scope>NUCLEOTIDE SEQUENCE</scope>
</reference>
<comment type="function">
    <text evidence="4">Functions in the N-end rule pathway of protein degradation where it conjugates Leu, Phe and, less efficiently, Met from aminoacyl-tRNAs to the N-termini of proteins containing an N-terminal arginine or lysine.</text>
</comment>
<evidence type="ECO:0000256" key="2">
    <source>
        <dbReference type="ARBA" id="ARBA00022679"/>
    </source>
</evidence>
<dbReference type="InterPro" id="IPR016181">
    <property type="entry name" value="Acyl_CoA_acyltransferase"/>
</dbReference>
<reference evidence="6" key="1">
    <citation type="journal article" date="1993" name="J. Bacteriol.">
        <title>The N-end rule in Escherichia coli: cloning and analysis of the leucyl, phenylalanyl-tRNA-protein transferase gene aat.</title>
        <authorList>
            <person name="Shrader T.E."/>
            <person name="Tobias J.W."/>
            <person name="Varshavsky A."/>
        </authorList>
    </citation>
    <scope>NUCLEOTIDE SEQUENCE</scope>
</reference>
<dbReference type="Gene3D" id="3.40.630.70">
    <property type="entry name" value="Leucyl/phenylalanyl-tRNA-protein transferase, C-terminal domain"/>
    <property type="match status" value="1"/>
</dbReference>
<keyword evidence="5" id="KW-1185">Reference proteome</keyword>
<dbReference type="OrthoDB" id="9790282at2"/>
<dbReference type="HAMAP" id="MF_00688">
    <property type="entry name" value="Leu_Phe_trans"/>
    <property type="match status" value="1"/>
</dbReference>
<dbReference type="GO" id="GO:0005737">
    <property type="term" value="C:cytoplasm"/>
    <property type="evidence" value="ECO:0007669"/>
    <property type="project" value="UniProtKB-SubCell"/>
</dbReference>
<organism evidence="5 6">
    <name type="scientific">Derxia gummosa DSM 723</name>
    <dbReference type="NCBI Taxonomy" id="1121388"/>
    <lineage>
        <taxon>Bacteria</taxon>
        <taxon>Pseudomonadati</taxon>
        <taxon>Pseudomonadota</taxon>
        <taxon>Betaproteobacteria</taxon>
        <taxon>Burkholderiales</taxon>
        <taxon>Alcaligenaceae</taxon>
        <taxon>Derxia</taxon>
    </lineage>
</organism>
<evidence type="ECO:0000256" key="3">
    <source>
        <dbReference type="ARBA" id="ARBA00023315"/>
    </source>
</evidence>
<keyword evidence="1 4" id="KW-0963">Cytoplasm</keyword>
<reference evidence="6" key="3">
    <citation type="journal article" date="2009" name="EMBO J.">
        <title>Modification of PATase by L/F-transferase generates a ClpS-dependent N-end rule substrate in Escherichia coli.</title>
        <authorList>
            <person name="Ninnis R.L."/>
            <person name="Spall S.K."/>
            <person name="Talbo G.H."/>
            <person name="Truscott K.N."/>
            <person name="Dougan D.A."/>
        </authorList>
    </citation>
    <scope>NUCLEOTIDE SEQUENCE</scope>
</reference>
<dbReference type="GO" id="GO:0008914">
    <property type="term" value="F:leucyl-tRNA--protein transferase activity"/>
    <property type="evidence" value="ECO:0007669"/>
    <property type="project" value="UniProtKB-UniRule"/>
</dbReference>
<dbReference type="Proteomes" id="UP000675920">
    <property type="component" value="Unplaced"/>
</dbReference>
<dbReference type="InterPro" id="IPR042221">
    <property type="entry name" value="Leu/Phe-tRNA_Trfase_N"/>
</dbReference>
<dbReference type="Pfam" id="PF03588">
    <property type="entry name" value="Leu_Phe_trans"/>
    <property type="match status" value="1"/>
</dbReference>
<proteinExistence type="inferred from homology"/>
<comment type="catalytic activity">
    <reaction evidence="4">
        <text>N-terminal L-arginyl-[protein] + L-leucyl-tRNA(Leu) = N-terminal L-leucyl-L-arginyl-[protein] + tRNA(Leu) + H(+)</text>
        <dbReference type="Rhea" id="RHEA:50416"/>
        <dbReference type="Rhea" id="RHEA-COMP:9613"/>
        <dbReference type="Rhea" id="RHEA-COMP:9622"/>
        <dbReference type="Rhea" id="RHEA-COMP:12672"/>
        <dbReference type="Rhea" id="RHEA-COMP:12673"/>
        <dbReference type="ChEBI" id="CHEBI:15378"/>
        <dbReference type="ChEBI" id="CHEBI:64719"/>
        <dbReference type="ChEBI" id="CHEBI:78442"/>
        <dbReference type="ChEBI" id="CHEBI:78494"/>
        <dbReference type="ChEBI" id="CHEBI:133044"/>
        <dbReference type="EC" id="2.3.2.6"/>
    </reaction>
</comment>
<comment type="similarity">
    <text evidence="4">Belongs to the L/F-transferase family.</text>
</comment>
<dbReference type="EC" id="2.3.2.6" evidence="4"/>
<dbReference type="NCBIfam" id="TIGR00667">
    <property type="entry name" value="aat"/>
    <property type="match status" value="1"/>
</dbReference>
<dbReference type="SUPFAM" id="SSF55729">
    <property type="entry name" value="Acyl-CoA N-acyltransferases (Nat)"/>
    <property type="match status" value="1"/>
</dbReference>
<gene>
    <name evidence="4 6" type="primary">aat</name>
</gene>
<protein>
    <recommendedName>
        <fullName evidence="4">Leucyl/phenylalanyl-tRNA--protein transferase</fullName>
        <ecNumber evidence="4">2.3.2.6</ecNumber>
    </recommendedName>
    <alternativeName>
        <fullName evidence="4">L/F-transferase</fullName>
    </alternativeName>
    <alternativeName>
        <fullName evidence="4">Leucyltransferase</fullName>
    </alternativeName>
    <alternativeName>
        <fullName evidence="4">Phenyalanyltransferase</fullName>
    </alternativeName>
</protein>
<comment type="catalytic activity">
    <reaction evidence="4">
        <text>N-terminal L-lysyl-[protein] + L-leucyl-tRNA(Leu) = N-terminal L-leucyl-L-lysyl-[protein] + tRNA(Leu) + H(+)</text>
        <dbReference type="Rhea" id="RHEA:12340"/>
        <dbReference type="Rhea" id="RHEA-COMP:9613"/>
        <dbReference type="Rhea" id="RHEA-COMP:9622"/>
        <dbReference type="Rhea" id="RHEA-COMP:12670"/>
        <dbReference type="Rhea" id="RHEA-COMP:12671"/>
        <dbReference type="ChEBI" id="CHEBI:15378"/>
        <dbReference type="ChEBI" id="CHEBI:65249"/>
        <dbReference type="ChEBI" id="CHEBI:78442"/>
        <dbReference type="ChEBI" id="CHEBI:78494"/>
        <dbReference type="ChEBI" id="CHEBI:133043"/>
        <dbReference type="EC" id="2.3.2.6"/>
    </reaction>
</comment>
<sequence length="249" mass="28014">MRQLRIGRSAVPWIESGDVFPMASKALGPFSEMPGLVAAGLDLDARMLLDAYGKGIFPWFSEGQPVLWWSTDPRMALYVDEFRVHRSFAKTLRACARDPRWEVRLDHDFTAVMRACAGSLRHGQDGTWITDGMIAAYGELHRMGHAHSFETWFDGELAGGGYGVSIGRMFFGESMFARRSDASKIGLAALVFWLRTQDFRMLDCQQNTRHLASLGAHEIPRERFCAELAELVAMPAPEHWPERLAIPLV</sequence>
<dbReference type="PANTHER" id="PTHR30098:SF2">
    <property type="entry name" value="LEUCYL_PHENYLALANYL-TRNA--PROTEIN TRANSFERASE"/>
    <property type="match status" value="1"/>
</dbReference>
<reference evidence="6" key="4">
    <citation type="submission" date="2025-08" db="UniProtKB">
        <authorList>
            <consortium name="RefSeq"/>
        </authorList>
    </citation>
    <scope>IDENTIFICATION</scope>
</reference>